<dbReference type="EMBL" id="QTSX02007271">
    <property type="protein sequence ID" value="KAJ9049140.1"/>
    <property type="molecule type" value="Genomic_DNA"/>
</dbReference>
<accession>A0ACC2RGE4</accession>
<name>A0ACC2RGE4_9FUNG</name>
<sequence>MAIRLPLLAIEEIVFYLGVADLCEMRMLNKTWFSLASSRLFEVMSASSSPADTEHAGLIKKYGKNCKILNLQVLPPTQEDGVDFQTDFHLFPNVTSLRLLNAHRPTFNLLKSANGLNYLRHISVFGTRGYFEYNEFAMFSQQLTSLYLCDIEFELPTDEAIVFPKLKSIATNAVFFMLDAMEGINAAFPVLTDLHMFERFEDSDYTLYRVNPSKKTVISLSAGSYSALKVDFTFFEDERQTTIGEKLSGIFYTLQAMIKVERGCLKLSEGFPATKKVLIRSKERFLIDLPEKLAGVETIELRVKDLKLCIPRRAFTTSTFILRSEVKIQTGFLSWISEHFPMLISLDINSSVVRHQWKGTFGLLERFNSPTVTISSLSKIIRQAPCIKEIKALLNQTQISQLRKAHPNILYRCCEKDSEEVFNFELGFHTFLEVLDALRGNFSAI</sequence>
<comment type="caution">
    <text evidence="1">The sequence shown here is derived from an EMBL/GenBank/DDBJ whole genome shotgun (WGS) entry which is preliminary data.</text>
</comment>
<evidence type="ECO:0000313" key="1">
    <source>
        <dbReference type="EMBL" id="KAJ9049140.1"/>
    </source>
</evidence>
<proteinExistence type="predicted"/>
<gene>
    <name evidence="1" type="ORF">DSO57_1027759</name>
</gene>
<evidence type="ECO:0000313" key="2">
    <source>
        <dbReference type="Proteomes" id="UP001165960"/>
    </source>
</evidence>
<protein>
    <submittedName>
        <fullName evidence="1">Uncharacterized protein</fullName>
    </submittedName>
</protein>
<keyword evidence="2" id="KW-1185">Reference proteome</keyword>
<dbReference type="Proteomes" id="UP001165960">
    <property type="component" value="Unassembled WGS sequence"/>
</dbReference>
<organism evidence="1 2">
    <name type="scientific">Entomophthora muscae</name>
    <dbReference type="NCBI Taxonomy" id="34485"/>
    <lineage>
        <taxon>Eukaryota</taxon>
        <taxon>Fungi</taxon>
        <taxon>Fungi incertae sedis</taxon>
        <taxon>Zoopagomycota</taxon>
        <taxon>Entomophthoromycotina</taxon>
        <taxon>Entomophthoromycetes</taxon>
        <taxon>Entomophthorales</taxon>
        <taxon>Entomophthoraceae</taxon>
        <taxon>Entomophthora</taxon>
    </lineage>
</organism>
<reference evidence="1" key="1">
    <citation type="submission" date="2022-04" db="EMBL/GenBank/DDBJ databases">
        <title>Genome of the entomopathogenic fungus Entomophthora muscae.</title>
        <authorList>
            <person name="Elya C."/>
            <person name="Lovett B.R."/>
            <person name="Lee E."/>
            <person name="Macias A.M."/>
            <person name="Hajek A.E."/>
            <person name="De Bivort B.L."/>
            <person name="Kasson M.T."/>
            <person name="De Fine Licht H.H."/>
            <person name="Stajich J.E."/>
        </authorList>
    </citation>
    <scope>NUCLEOTIDE SEQUENCE</scope>
    <source>
        <strain evidence="1">Berkeley</strain>
    </source>
</reference>